<gene>
    <name evidence="6" type="ORF">Q5H93_00355</name>
</gene>
<keyword evidence="4" id="KW-0472">Membrane</keyword>
<evidence type="ECO:0000256" key="2">
    <source>
        <dbReference type="ARBA" id="ARBA00022777"/>
    </source>
</evidence>
<keyword evidence="4" id="KW-0812">Transmembrane</keyword>
<dbReference type="Proteomes" id="UP001176429">
    <property type="component" value="Unassembled WGS sequence"/>
</dbReference>
<evidence type="ECO:0000256" key="4">
    <source>
        <dbReference type="SAM" id="Phobius"/>
    </source>
</evidence>
<dbReference type="Pfam" id="PF07730">
    <property type="entry name" value="HisKA_3"/>
    <property type="match status" value="1"/>
</dbReference>
<dbReference type="InterPro" id="IPR036890">
    <property type="entry name" value="HATPase_C_sf"/>
</dbReference>
<dbReference type="EMBL" id="JAUQSY010000001">
    <property type="protein sequence ID" value="MDO7873166.1"/>
    <property type="molecule type" value="Genomic_DNA"/>
</dbReference>
<keyword evidence="3" id="KW-0902">Two-component regulatory system</keyword>
<keyword evidence="7" id="KW-1185">Reference proteome</keyword>
<keyword evidence="4" id="KW-1133">Transmembrane helix</keyword>
<keyword evidence="1" id="KW-0808">Transferase</keyword>
<dbReference type="InterPro" id="IPR011712">
    <property type="entry name" value="Sig_transdc_His_kin_sub3_dim/P"/>
</dbReference>
<proteinExistence type="predicted"/>
<dbReference type="Gene3D" id="3.30.565.10">
    <property type="entry name" value="Histidine kinase-like ATPase, C-terminal domain"/>
    <property type="match status" value="1"/>
</dbReference>
<dbReference type="RefSeq" id="WP_305004482.1">
    <property type="nucleotide sequence ID" value="NZ_JAUQSY010000001.1"/>
</dbReference>
<comment type="caution">
    <text evidence="6">The sequence shown here is derived from an EMBL/GenBank/DDBJ whole genome shotgun (WGS) entry which is preliminary data.</text>
</comment>
<name>A0ABT9B4I7_9BACT</name>
<dbReference type="Gene3D" id="1.25.40.10">
    <property type="entry name" value="Tetratricopeptide repeat domain"/>
    <property type="match status" value="1"/>
</dbReference>
<reference evidence="6" key="1">
    <citation type="submission" date="2023-07" db="EMBL/GenBank/DDBJ databases">
        <authorList>
            <person name="Kim M.K."/>
        </authorList>
    </citation>
    <scope>NUCLEOTIDE SEQUENCE</scope>
    <source>
        <strain evidence="6">ASUV-10-1</strain>
    </source>
</reference>
<dbReference type="PANTHER" id="PTHR24421">
    <property type="entry name" value="NITRATE/NITRITE SENSOR PROTEIN NARX-RELATED"/>
    <property type="match status" value="1"/>
</dbReference>
<feature type="domain" description="Signal transduction histidine kinase subgroup 3 dimerisation and phosphoacceptor" evidence="5">
    <location>
        <begin position="138"/>
        <end position="193"/>
    </location>
</feature>
<dbReference type="SUPFAM" id="SSF55874">
    <property type="entry name" value="ATPase domain of HSP90 chaperone/DNA topoisomerase II/histidine kinase"/>
    <property type="match status" value="1"/>
</dbReference>
<feature type="transmembrane region" description="Helical" evidence="4">
    <location>
        <begin position="107"/>
        <end position="127"/>
    </location>
</feature>
<evidence type="ECO:0000313" key="7">
    <source>
        <dbReference type="Proteomes" id="UP001176429"/>
    </source>
</evidence>
<accession>A0ABT9B4I7</accession>
<organism evidence="6 7">
    <name type="scientific">Hymenobacter aranciens</name>
    <dbReference type="NCBI Taxonomy" id="3063996"/>
    <lineage>
        <taxon>Bacteria</taxon>
        <taxon>Pseudomonadati</taxon>
        <taxon>Bacteroidota</taxon>
        <taxon>Cytophagia</taxon>
        <taxon>Cytophagales</taxon>
        <taxon>Hymenobacteraceae</taxon>
        <taxon>Hymenobacter</taxon>
    </lineage>
</organism>
<evidence type="ECO:0000313" key="6">
    <source>
        <dbReference type="EMBL" id="MDO7873166.1"/>
    </source>
</evidence>
<dbReference type="InterPro" id="IPR050482">
    <property type="entry name" value="Sensor_HK_TwoCompSys"/>
</dbReference>
<evidence type="ECO:0000256" key="3">
    <source>
        <dbReference type="ARBA" id="ARBA00023012"/>
    </source>
</evidence>
<sequence length="332" mass="36941">MIYRNTHRLPLARQHALVSLQMARKLGDPDREALALQTLAEIMHAQGQVAAFDTLTRYLAIHDTILSHERVEAVVAAQARYDLAGEKARRQLAQQRGELDRLRYRQYLAGGAGLGLLALVLTGAGVWRYRRQREQALRAELAAELHDELGSMLTRVTLRAELLEARHSSPQLLALVQESRTAAATVRDIIWSVDTTADTVEALLDRLRATVEVIRRDTEQELQLQLALPDSLLAARLRATVRQQVYLIGREGLTNALRHGRRHGLLAISLQLDAKELLLRIENETRTEVAGPNGQGLRSMQTRAAAVGGTLQAGPQPEGRWQVLLRVPKPLA</sequence>
<protein>
    <recommendedName>
        <fullName evidence="5">Signal transduction histidine kinase subgroup 3 dimerisation and phosphoacceptor domain-containing protein</fullName>
    </recommendedName>
</protein>
<evidence type="ECO:0000256" key="1">
    <source>
        <dbReference type="ARBA" id="ARBA00022679"/>
    </source>
</evidence>
<dbReference type="CDD" id="cd16917">
    <property type="entry name" value="HATPase_UhpB-NarQ-NarX-like"/>
    <property type="match status" value="1"/>
</dbReference>
<dbReference type="InterPro" id="IPR011990">
    <property type="entry name" value="TPR-like_helical_dom_sf"/>
</dbReference>
<keyword evidence="2" id="KW-0418">Kinase</keyword>
<evidence type="ECO:0000259" key="5">
    <source>
        <dbReference type="Pfam" id="PF07730"/>
    </source>
</evidence>